<dbReference type="Pfam" id="PF13417">
    <property type="entry name" value="GST_N_3"/>
    <property type="match status" value="1"/>
</dbReference>
<evidence type="ECO:0000259" key="6">
    <source>
        <dbReference type="PROSITE" id="PS50405"/>
    </source>
</evidence>
<dbReference type="GO" id="GO:0005737">
    <property type="term" value="C:cytoplasm"/>
    <property type="evidence" value="ECO:0007669"/>
    <property type="project" value="TreeGrafter"/>
</dbReference>
<sequence>MVTVKLYGMDYSPRAQRVWITAHEIGVNVTLVPTDLNKGEHRDPDYISTKHPFGTIPALEDEDGTIVYESRAICRYLVTKYGKDSPLLPGVSDLKAYVAFEQAASIEYSVFDPPASAVVYERVVVPIYGGTPNEELIKKHTDNLKAKMEGYELILSKQKYLGGNTLTLADLFHIPYGSLISQLEPDILSSKPHVKAWWNDISSRESWKATPRYM</sequence>
<comment type="caution">
    <text evidence="7">The sequence shown here is derived from an EMBL/GenBank/DDBJ whole genome shotgun (WGS) entry which is preliminary data.</text>
</comment>
<dbReference type="HOGENOM" id="CLU_011226_5_1_1"/>
<dbReference type="Gene3D" id="1.20.1050.10">
    <property type="match status" value="1"/>
</dbReference>
<dbReference type="SUPFAM" id="SSF52833">
    <property type="entry name" value="Thioredoxin-like"/>
    <property type="match status" value="1"/>
</dbReference>
<protein>
    <recommendedName>
        <fullName evidence="2">glutathione transferase</fullName>
        <ecNumber evidence="2">2.5.1.18</ecNumber>
    </recommendedName>
</protein>
<feature type="domain" description="GST C-terminal" evidence="6">
    <location>
        <begin position="93"/>
        <end position="214"/>
    </location>
</feature>
<dbReference type="EMBL" id="CAOJ01014221">
    <property type="protein sequence ID" value="CCO35199.1"/>
    <property type="molecule type" value="Genomic_DNA"/>
</dbReference>
<dbReference type="FunFam" id="3.40.30.10:FF:000016">
    <property type="entry name" value="Glutathione S-transferase F2"/>
    <property type="match status" value="1"/>
</dbReference>
<dbReference type="GO" id="GO:0043295">
    <property type="term" value="F:glutathione binding"/>
    <property type="evidence" value="ECO:0007669"/>
    <property type="project" value="TreeGrafter"/>
</dbReference>
<gene>
    <name evidence="7" type="ORF">BN14_09314</name>
</gene>
<evidence type="ECO:0000256" key="2">
    <source>
        <dbReference type="ARBA" id="ARBA00012452"/>
    </source>
</evidence>
<dbReference type="InterPro" id="IPR036282">
    <property type="entry name" value="Glutathione-S-Trfase_C_sf"/>
</dbReference>
<dbReference type="InterPro" id="IPR034347">
    <property type="entry name" value="GST_Phi_C"/>
</dbReference>
<evidence type="ECO:0000259" key="5">
    <source>
        <dbReference type="PROSITE" id="PS50404"/>
    </source>
</evidence>
<dbReference type="PANTHER" id="PTHR43900:SF3">
    <property type="entry name" value="GLUTATHIONE S-TRANSFERASE RHO"/>
    <property type="match status" value="1"/>
</dbReference>
<dbReference type="PROSITE" id="PS50404">
    <property type="entry name" value="GST_NTER"/>
    <property type="match status" value="1"/>
</dbReference>
<evidence type="ECO:0000256" key="4">
    <source>
        <dbReference type="ARBA" id="ARBA00047960"/>
    </source>
</evidence>
<dbReference type="Pfam" id="PF00043">
    <property type="entry name" value="GST_C"/>
    <property type="match status" value="1"/>
</dbReference>
<comment type="similarity">
    <text evidence="1">Belongs to the GST superfamily. Phi family.</text>
</comment>
<dbReference type="CDD" id="cd03187">
    <property type="entry name" value="GST_C_Phi"/>
    <property type="match status" value="1"/>
</dbReference>
<dbReference type="SFLD" id="SFLDS00019">
    <property type="entry name" value="Glutathione_Transferase_(cytos"/>
    <property type="match status" value="1"/>
</dbReference>
<dbReference type="PROSITE" id="PS50405">
    <property type="entry name" value="GST_CTER"/>
    <property type="match status" value="1"/>
</dbReference>
<evidence type="ECO:0000313" key="8">
    <source>
        <dbReference type="Proteomes" id="UP000012065"/>
    </source>
</evidence>
<organism evidence="7 8">
    <name type="scientific">Thanatephorus cucumeris (strain AG1-IB / isolate 7/3/14)</name>
    <name type="common">Lettuce bottom rot fungus</name>
    <name type="synonym">Rhizoctonia solani</name>
    <dbReference type="NCBI Taxonomy" id="1108050"/>
    <lineage>
        <taxon>Eukaryota</taxon>
        <taxon>Fungi</taxon>
        <taxon>Dikarya</taxon>
        <taxon>Basidiomycota</taxon>
        <taxon>Agaricomycotina</taxon>
        <taxon>Agaricomycetes</taxon>
        <taxon>Cantharellales</taxon>
        <taxon>Ceratobasidiaceae</taxon>
        <taxon>Rhizoctonia</taxon>
        <taxon>Rhizoctonia solani AG-1</taxon>
    </lineage>
</organism>
<dbReference type="InterPro" id="IPR040079">
    <property type="entry name" value="Glutathione_S-Trfase"/>
</dbReference>
<dbReference type="SFLD" id="SFLDG01154">
    <property type="entry name" value="Main.5:_Phi-like"/>
    <property type="match status" value="1"/>
</dbReference>
<dbReference type="GO" id="GO:0006749">
    <property type="term" value="P:glutathione metabolic process"/>
    <property type="evidence" value="ECO:0007669"/>
    <property type="project" value="TreeGrafter"/>
</dbReference>
<evidence type="ECO:0000256" key="1">
    <source>
        <dbReference type="ARBA" id="ARBA00010128"/>
    </source>
</evidence>
<dbReference type="InterPro" id="IPR010987">
    <property type="entry name" value="Glutathione-S-Trfase_C-like"/>
</dbReference>
<dbReference type="GO" id="GO:0009636">
    <property type="term" value="P:response to toxic substance"/>
    <property type="evidence" value="ECO:0007669"/>
    <property type="project" value="UniProtKB-ARBA"/>
</dbReference>
<evidence type="ECO:0000256" key="3">
    <source>
        <dbReference type="ARBA" id="ARBA00022679"/>
    </source>
</evidence>
<comment type="catalytic activity">
    <reaction evidence="4">
        <text>RX + glutathione = an S-substituted glutathione + a halide anion + H(+)</text>
        <dbReference type="Rhea" id="RHEA:16437"/>
        <dbReference type="ChEBI" id="CHEBI:15378"/>
        <dbReference type="ChEBI" id="CHEBI:16042"/>
        <dbReference type="ChEBI" id="CHEBI:17792"/>
        <dbReference type="ChEBI" id="CHEBI:57925"/>
        <dbReference type="ChEBI" id="CHEBI:90779"/>
        <dbReference type="EC" id="2.5.1.18"/>
    </reaction>
</comment>
<dbReference type="FunFam" id="1.20.1050.10:FF:000004">
    <property type="entry name" value="Glutathione S-transferase F2"/>
    <property type="match status" value="1"/>
</dbReference>
<dbReference type="SFLD" id="SFLDG00358">
    <property type="entry name" value="Main_(cytGST)"/>
    <property type="match status" value="1"/>
</dbReference>
<dbReference type="Gene3D" id="3.40.30.10">
    <property type="entry name" value="Glutaredoxin"/>
    <property type="match status" value="1"/>
</dbReference>
<reference evidence="7 8" key="1">
    <citation type="journal article" date="2013" name="J. Biotechnol.">
        <title>Establishment and interpretation of the genome sequence of the phytopathogenic fungus Rhizoctonia solani AG1-IB isolate 7/3/14.</title>
        <authorList>
            <person name="Wibberg D.W."/>
            <person name="Jelonek L.J."/>
            <person name="Rupp O.R."/>
            <person name="Hennig M.H."/>
            <person name="Eikmeyer F.E."/>
            <person name="Goesmann A.G."/>
            <person name="Hartmann A.H."/>
            <person name="Borriss R.B."/>
            <person name="Grosch R.G."/>
            <person name="Puehler A.P."/>
            <person name="Schlueter A.S."/>
        </authorList>
    </citation>
    <scope>NUCLEOTIDE SEQUENCE [LARGE SCALE GENOMIC DNA]</scope>
    <source>
        <strain evidence="8">AG1-IB / isolate 7/3/14</strain>
    </source>
</reference>
<dbReference type="SUPFAM" id="SSF47616">
    <property type="entry name" value="GST C-terminal domain-like"/>
    <property type="match status" value="1"/>
</dbReference>
<proteinExistence type="inferred from homology"/>
<dbReference type="AlphaFoldDB" id="M5C7C4"/>
<keyword evidence="3" id="KW-0808">Transferase</keyword>
<dbReference type="InterPro" id="IPR004046">
    <property type="entry name" value="GST_C"/>
</dbReference>
<dbReference type="InterPro" id="IPR036249">
    <property type="entry name" value="Thioredoxin-like_sf"/>
</dbReference>
<name>M5C7C4_THACB</name>
<evidence type="ECO:0000313" key="7">
    <source>
        <dbReference type="EMBL" id="CCO35199.1"/>
    </source>
</evidence>
<dbReference type="EC" id="2.5.1.18" evidence="2"/>
<dbReference type="Proteomes" id="UP000012065">
    <property type="component" value="Unassembled WGS sequence"/>
</dbReference>
<dbReference type="InterPro" id="IPR004045">
    <property type="entry name" value="Glutathione_S-Trfase_N"/>
</dbReference>
<accession>M5C7C4</accession>
<feature type="domain" description="GST N-terminal" evidence="5">
    <location>
        <begin position="2"/>
        <end position="85"/>
    </location>
</feature>
<dbReference type="PANTHER" id="PTHR43900">
    <property type="entry name" value="GLUTATHIONE S-TRANSFERASE RHO"/>
    <property type="match status" value="1"/>
</dbReference>
<dbReference type="GO" id="GO:0004364">
    <property type="term" value="F:glutathione transferase activity"/>
    <property type="evidence" value="ECO:0007669"/>
    <property type="project" value="UniProtKB-EC"/>
</dbReference>